<dbReference type="Proteomes" id="UP001432099">
    <property type="component" value="Chromosome"/>
</dbReference>
<evidence type="ECO:0000313" key="2">
    <source>
        <dbReference type="Proteomes" id="UP001432099"/>
    </source>
</evidence>
<dbReference type="RefSeq" id="WP_161831403.1">
    <property type="nucleotide sequence ID" value="NZ_AP028127.1"/>
</dbReference>
<reference evidence="1" key="1">
    <citation type="journal article" date="2024" name="Int. J. Syst. Evol. Microbiol.">
        <title>Turicibacter faecis sp. nov., isolated from faeces of heart failure mouse model.</title>
        <authorList>
            <person name="Imamura Y."/>
            <person name="Motooka D."/>
            <person name="Nakajima Y."/>
            <person name="Ito S."/>
            <person name="Kitakaze M."/>
            <person name="Iida T."/>
            <person name="Nakamura S."/>
        </authorList>
    </citation>
    <scope>NUCLEOTIDE SEQUENCE</scope>
    <source>
        <strain evidence="1">TC023</strain>
    </source>
</reference>
<evidence type="ECO:0000313" key="1">
    <source>
        <dbReference type="EMBL" id="BEH90869.1"/>
    </source>
</evidence>
<protein>
    <submittedName>
        <fullName evidence="1">Uncharacterized protein</fullName>
    </submittedName>
</protein>
<sequence length="138" mass="15925">MKSSAIEKRIVKIDQAVQAMNIAKKYLTNHDEIKAVVLELNRERQLLVNDLYRDDKQNYTTVREHLETLIDKPLDATMQKELLEYIKEVFGRQAATDGKTATGLNAWLKKLNVTCEWKTTPDSDWATLVLTGFKPFQN</sequence>
<name>A0ABM8II01_9FIRM</name>
<accession>A0ABM8II01</accession>
<organism evidence="1 2">
    <name type="scientific">Turicibacter faecis</name>
    <dbReference type="NCBI Taxonomy" id="2963365"/>
    <lineage>
        <taxon>Bacteria</taxon>
        <taxon>Bacillati</taxon>
        <taxon>Bacillota</taxon>
        <taxon>Erysipelotrichia</taxon>
        <taxon>Erysipelotrichales</taxon>
        <taxon>Turicibacteraceae</taxon>
        <taxon>Turicibacter</taxon>
    </lineage>
</organism>
<keyword evidence="2" id="KW-1185">Reference proteome</keyword>
<dbReference type="EMBL" id="AP028127">
    <property type="protein sequence ID" value="BEH90869.1"/>
    <property type="molecule type" value="Genomic_DNA"/>
</dbReference>
<proteinExistence type="predicted"/>
<gene>
    <name evidence="1" type="ORF">T23_09710</name>
</gene>